<keyword evidence="2" id="KW-1185">Reference proteome</keyword>
<proteinExistence type="predicted"/>
<accession>A0ABV0SYU2</accession>
<organism evidence="1 2">
    <name type="scientific">Ilyodon furcidens</name>
    <name type="common">goldbreast splitfin</name>
    <dbReference type="NCBI Taxonomy" id="33524"/>
    <lineage>
        <taxon>Eukaryota</taxon>
        <taxon>Metazoa</taxon>
        <taxon>Chordata</taxon>
        <taxon>Craniata</taxon>
        <taxon>Vertebrata</taxon>
        <taxon>Euteleostomi</taxon>
        <taxon>Actinopterygii</taxon>
        <taxon>Neopterygii</taxon>
        <taxon>Teleostei</taxon>
        <taxon>Neoteleostei</taxon>
        <taxon>Acanthomorphata</taxon>
        <taxon>Ovalentaria</taxon>
        <taxon>Atherinomorphae</taxon>
        <taxon>Cyprinodontiformes</taxon>
        <taxon>Goodeidae</taxon>
        <taxon>Ilyodon</taxon>
    </lineage>
</organism>
<dbReference type="Proteomes" id="UP001482620">
    <property type="component" value="Unassembled WGS sequence"/>
</dbReference>
<dbReference type="EMBL" id="JAHRIQ010013017">
    <property type="protein sequence ID" value="MEQ2225290.1"/>
    <property type="molecule type" value="Genomic_DNA"/>
</dbReference>
<reference evidence="1 2" key="1">
    <citation type="submission" date="2021-06" db="EMBL/GenBank/DDBJ databases">
        <authorList>
            <person name="Palmer J.M."/>
        </authorList>
    </citation>
    <scope>NUCLEOTIDE SEQUENCE [LARGE SCALE GENOMIC DNA]</scope>
    <source>
        <strain evidence="2">if_2019</strain>
        <tissue evidence="1">Muscle</tissue>
    </source>
</reference>
<gene>
    <name evidence="1" type="ORF">ILYODFUR_015982</name>
</gene>
<sequence length="113" mass="13141">MNFSSRVSRIMSEDAILSAALKTSVLSGITIRLYVFCVAQHSSEENHRRMAKAVSCGFSRKHWNTEYTLQQPRVYFFLCRRKNPRGFMIGDEELDEIVLDIQRHHQFDGTPMT</sequence>
<protein>
    <submittedName>
        <fullName evidence="1">Uncharacterized protein</fullName>
    </submittedName>
</protein>
<evidence type="ECO:0000313" key="2">
    <source>
        <dbReference type="Proteomes" id="UP001482620"/>
    </source>
</evidence>
<name>A0ABV0SYU2_9TELE</name>
<evidence type="ECO:0000313" key="1">
    <source>
        <dbReference type="EMBL" id="MEQ2225290.1"/>
    </source>
</evidence>
<comment type="caution">
    <text evidence="1">The sequence shown here is derived from an EMBL/GenBank/DDBJ whole genome shotgun (WGS) entry which is preliminary data.</text>
</comment>